<dbReference type="InterPro" id="IPR005579">
    <property type="entry name" value="Cgr1-like"/>
</dbReference>
<accession>A0A4S4LZY6</accession>
<evidence type="ECO:0000256" key="6">
    <source>
        <dbReference type="ARBA" id="ARBA00023054"/>
    </source>
</evidence>
<organism evidence="10 11">
    <name type="scientific">Bondarzewia mesenterica</name>
    <dbReference type="NCBI Taxonomy" id="1095465"/>
    <lineage>
        <taxon>Eukaryota</taxon>
        <taxon>Fungi</taxon>
        <taxon>Dikarya</taxon>
        <taxon>Basidiomycota</taxon>
        <taxon>Agaricomycotina</taxon>
        <taxon>Agaricomycetes</taxon>
        <taxon>Russulales</taxon>
        <taxon>Bondarzewiaceae</taxon>
        <taxon>Bondarzewia</taxon>
    </lineage>
</organism>
<dbReference type="EMBL" id="SGPL01000087">
    <property type="protein sequence ID" value="THH18085.1"/>
    <property type="molecule type" value="Genomic_DNA"/>
</dbReference>
<dbReference type="GO" id="GO:0006364">
    <property type="term" value="P:rRNA processing"/>
    <property type="evidence" value="ECO:0007669"/>
    <property type="project" value="UniProtKB-UniRule"/>
</dbReference>
<name>A0A4S4LZY6_9AGAM</name>
<proteinExistence type="inferred from homology"/>
<evidence type="ECO:0000256" key="2">
    <source>
        <dbReference type="ARBA" id="ARBA00004604"/>
    </source>
</evidence>
<evidence type="ECO:0000256" key="9">
    <source>
        <dbReference type="SAM" id="MobiDB-lite"/>
    </source>
</evidence>
<protein>
    <recommendedName>
        <fullName evidence="8">rRNA-processing protein</fullName>
    </recommendedName>
</protein>
<evidence type="ECO:0000313" key="10">
    <source>
        <dbReference type="EMBL" id="THH18085.1"/>
    </source>
</evidence>
<comment type="similarity">
    <text evidence="3 8">Belongs to the CGR1 family.</text>
</comment>
<sequence length="128" mass="14388">MSATADSSALSPSSPVVHLASSSNGRLSGKPWKTPKSATVRSHLQEAVKTKTWDDRMQKTKQAQAIKKLQEELKEEKQAERARRREITLGRKKAAEERLRAEEMKAKLGARKAARLRRKAGRSKKINQ</sequence>
<feature type="region of interest" description="Disordered" evidence="9">
    <location>
        <begin position="106"/>
        <end position="128"/>
    </location>
</feature>
<gene>
    <name evidence="10" type="ORF">EW146_g2847</name>
</gene>
<dbReference type="OrthoDB" id="277961at2759"/>
<feature type="region of interest" description="Disordered" evidence="9">
    <location>
        <begin position="1"/>
        <end position="59"/>
    </location>
</feature>
<evidence type="ECO:0000256" key="3">
    <source>
        <dbReference type="ARBA" id="ARBA00007869"/>
    </source>
</evidence>
<comment type="caution">
    <text evidence="10">The sequence shown here is derived from an EMBL/GenBank/DDBJ whole genome shotgun (WGS) entry which is preliminary data.</text>
</comment>
<evidence type="ECO:0000256" key="5">
    <source>
        <dbReference type="ARBA" id="ARBA00022552"/>
    </source>
</evidence>
<keyword evidence="11" id="KW-1185">Reference proteome</keyword>
<keyword evidence="7 8" id="KW-0539">Nucleus</keyword>
<keyword evidence="4 8" id="KW-0690">Ribosome biogenesis</keyword>
<evidence type="ECO:0000256" key="4">
    <source>
        <dbReference type="ARBA" id="ARBA00022517"/>
    </source>
</evidence>
<reference evidence="10 11" key="1">
    <citation type="submission" date="2019-02" db="EMBL/GenBank/DDBJ databases">
        <title>Genome sequencing of the rare red list fungi Bondarzewia mesenterica.</title>
        <authorList>
            <person name="Buettner E."/>
            <person name="Kellner H."/>
        </authorList>
    </citation>
    <scope>NUCLEOTIDE SEQUENCE [LARGE SCALE GENOMIC DNA]</scope>
    <source>
        <strain evidence="10 11">DSM 108281</strain>
    </source>
</reference>
<evidence type="ECO:0000256" key="7">
    <source>
        <dbReference type="ARBA" id="ARBA00023242"/>
    </source>
</evidence>
<comment type="function">
    <text evidence="1 8">Involved in nucleolar integrity and required for processing of the pre-rRNA for the 60S ribosome subunit.</text>
</comment>
<evidence type="ECO:0000313" key="11">
    <source>
        <dbReference type="Proteomes" id="UP000310158"/>
    </source>
</evidence>
<feature type="compositionally biased region" description="Basic residues" evidence="9">
    <location>
        <begin position="108"/>
        <end position="128"/>
    </location>
</feature>
<evidence type="ECO:0000256" key="8">
    <source>
        <dbReference type="RuleBase" id="RU363084"/>
    </source>
</evidence>
<comment type="subcellular location">
    <subcellularLocation>
        <location evidence="2 8">Nucleus</location>
        <location evidence="2 8">Nucleolus</location>
    </subcellularLocation>
</comment>
<dbReference type="GO" id="GO:0005730">
    <property type="term" value="C:nucleolus"/>
    <property type="evidence" value="ECO:0007669"/>
    <property type="project" value="UniProtKB-SubCell"/>
</dbReference>
<evidence type="ECO:0000256" key="1">
    <source>
        <dbReference type="ARBA" id="ARBA00004090"/>
    </source>
</evidence>
<dbReference type="AlphaFoldDB" id="A0A4S4LZY6"/>
<dbReference type="Proteomes" id="UP000310158">
    <property type="component" value="Unassembled WGS sequence"/>
</dbReference>
<keyword evidence="6" id="KW-0175">Coiled coil</keyword>
<feature type="compositionally biased region" description="Polar residues" evidence="9">
    <location>
        <begin position="1"/>
        <end position="26"/>
    </location>
</feature>
<feature type="compositionally biased region" description="Basic and acidic residues" evidence="9">
    <location>
        <begin position="43"/>
        <end position="58"/>
    </location>
</feature>
<dbReference type="Pfam" id="PF03879">
    <property type="entry name" value="Cgr1"/>
    <property type="match status" value="1"/>
</dbReference>
<keyword evidence="5 8" id="KW-0698">rRNA processing</keyword>